<name>A0A2N0P4N4_9GLOM</name>
<reference evidence="1 2" key="2">
    <citation type="submission" date="2017-09" db="EMBL/GenBank/DDBJ databases">
        <title>Extensive intraspecific genome diversity in a model arbuscular mycorrhizal fungus.</title>
        <authorList>
            <person name="Chen E.C."/>
            <person name="Morin E."/>
            <person name="Beaudet D."/>
            <person name="Noel J."/>
            <person name="Ndikumana S."/>
            <person name="Charron P."/>
            <person name="St-Onge C."/>
            <person name="Giorgi J."/>
            <person name="Grigoriev I.V."/>
            <person name="Roux C."/>
            <person name="Martin F.M."/>
            <person name="Corradi N."/>
        </authorList>
    </citation>
    <scope>NUCLEOTIDE SEQUENCE [LARGE SCALE GENOMIC DNA]</scope>
    <source>
        <strain evidence="1 2">A5</strain>
    </source>
</reference>
<evidence type="ECO:0000313" key="2">
    <source>
        <dbReference type="Proteomes" id="UP000232722"/>
    </source>
</evidence>
<comment type="caution">
    <text evidence="1">The sequence shown here is derived from an EMBL/GenBank/DDBJ whole genome shotgun (WGS) entry which is preliminary data.</text>
</comment>
<reference evidence="1 2" key="1">
    <citation type="submission" date="2016-04" db="EMBL/GenBank/DDBJ databases">
        <title>Genome analyses suggest a sexual origin of heterokaryosis in a supposedly ancient asexual fungus.</title>
        <authorList>
            <person name="Ropars J."/>
            <person name="Sedzielewska K."/>
            <person name="Noel J."/>
            <person name="Charron P."/>
            <person name="Farinelli L."/>
            <person name="Marton T."/>
            <person name="Kruger M."/>
            <person name="Pelin A."/>
            <person name="Brachmann A."/>
            <person name="Corradi N."/>
        </authorList>
    </citation>
    <scope>NUCLEOTIDE SEQUENCE [LARGE SCALE GENOMIC DNA]</scope>
    <source>
        <strain evidence="1 2">A5</strain>
    </source>
</reference>
<protein>
    <submittedName>
        <fullName evidence="1">Uncharacterized protein</fullName>
    </submittedName>
</protein>
<sequence>MDDNKLLPKLSQNLLEILNDEEYYDVTIEVGHNIGHQNGIVNSDHFDKSFTRVAPEHLADQLLYLQDGEFEPDDLYSGTLTKAPLSKI</sequence>
<organism evidence="1 2">
    <name type="scientific">Rhizophagus irregularis</name>
    <dbReference type="NCBI Taxonomy" id="588596"/>
    <lineage>
        <taxon>Eukaryota</taxon>
        <taxon>Fungi</taxon>
        <taxon>Fungi incertae sedis</taxon>
        <taxon>Mucoromycota</taxon>
        <taxon>Glomeromycotina</taxon>
        <taxon>Glomeromycetes</taxon>
        <taxon>Glomerales</taxon>
        <taxon>Glomeraceae</taxon>
        <taxon>Rhizophagus</taxon>
    </lineage>
</organism>
<gene>
    <name evidence="1" type="ORF">RhiirA5_504435</name>
</gene>
<dbReference type="AlphaFoldDB" id="A0A2N0P4N4"/>
<accession>A0A2N0P4N4</accession>
<evidence type="ECO:0000313" key="1">
    <source>
        <dbReference type="EMBL" id="PKC01778.1"/>
    </source>
</evidence>
<dbReference type="EMBL" id="LLXJ01001520">
    <property type="protein sequence ID" value="PKC01778.1"/>
    <property type="molecule type" value="Genomic_DNA"/>
</dbReference>
<proteinExistence type="predicted"/>
<dbReference type="Proteomes" id="UP000232722">
    <property type="component" value="Unassembled WGS sequence"/>
</dbReference>